<keyword evidence="10" id="KW-0472">Membrane</keyword>
<sequence length="223" mass="24863">MDFLPVEFECAICMDTPKVDPIVTRCGHLYCWFCLRKWLQQQSASEGRCPACRSAQVLPFIWVAQEVKYRDEADSNNEVDEAPDFSCAICRVPRAVEPVILSECGHLSCWTCFEHHFREASLQRGAIKCPVPCCLTESSSAISLYVGTPSPPSKLPAIAGKEEDRDSAAIRPRHSVFLGSRTLTPSQGYAGGFIAAIGDSIVSTVRVRDCILRHYTRRAHRQQ</sequence>
<dbReference type="OrthoDB" id="8062037at2759"/>
<evidence type="ECO:0000256" key="3">
    <source>
        <dbReference type="ARBA" id="ARBA00004906"/>
    </source>
</evidence>
<dbReference type="InterPro" id="IPR045103">
    <property type="entry name" value="RNF5/RNF185-like"/>
</dbReference>
<name>A0A8T2SLH0_CERRI</name>
<protein>
    <recommendedName>
        <fullName evidence="4">RING-type E3 ubiquitin transferase</fullName>
        <ecNumber evidence="4">2.3.2.27</ecNumber>
    </recommendedName>
</protein>
<dbReference type="Pfam" id="PF00097">
    <property type="entry name" value="zf-C3HC4"/>
    <property type="match status" value="1"/>
</dbReference>
<evidence type="ECO:0000256" key="11">
    <source>
        <dbReference type="PROSITE-ProRule" id="PRU00175"/>
    </source>
</evidence>
<dbReference type="GO" id="GO:0061630">
    <property type="term" value="F:ubiquitin protein ligase activity"/>
    <property type="evidence" value="ECO:0007669"/>
    <property type="project" value="UniProtKB-EC"/>
</dbReference>
<comment type="subcellular location">
    <subcellularLocation>
        <location evidence="2">Endomembrane system</location>
    </subcellularLocation>
</comment>
<dbReference type="Pfam" id="PF13445">
    <property type="entry name" value="zf-RING_UBOX"/>
    <property type="match status" value="1"/>
</dbReference>
<dbReference type="PANTHER" id="PTHR12313">
    <property type="entry name" value="E3 UBIQUITIN-PROTEIN LIGASE RNF5-RELATED"/>
    <property type="match status" value="1"/>
</dbReference>
<dbReference type="PROSITE" id="PS00518">
    <property type="entry name" value="ZF_RING_1"/>
    <property type="match status" value="1"/>
</dbReference>
<proteinExistence type="predicted"/>
<comment type="catalytic activity">
    <reaction evidence="1">
        <text>S-ubiquitinyl-[E2 ubiquitin-conjugating enzyme]-L-cysteine + [acceptor protein]-L-lysine = [E2 ubiquitin-conjugating enzyme]-L-cysteine + N(6)-ubiquitinyl-[acceptor protein]-L-lysine.</text>
        <dbReference type="EC" id="2.3.2.27"/>
    </reaction>
</comment>
<evidence type="ECO:0000256" key="5">
    <source>
        <dbReference type="ARBA" id="ARBA00022679"/>
    </source>
</evidence>
<dbReference type="Proteomes" id="UP000825935">
    <property type="component" value="Chromosome 19"/>
</dbReference>
<dbReference type="SMART" id="SM00184">
    <property type="entry name" value="RING"/>
    <property type="match status" value="2"/>
</dbReference>
<dbReference type="AlphaFoldDB" id="A0A8T2SLH0"/>
<dbReference type="EC" id="2.3.2.27" evidence="4"/>
<feature type="domain" description="RING-type" evidence="12">
    <location>
        <begin position="10"/>
        <end position="53"/>
    </location>
</feature>
<dbReference type="InterPro" id="IPR001841">
    <property type="entry name" value="Znf_RING"/>
</dbReference>
<dbReference type="GO" id="GO:0006511">
    <property type="term" value="P:ubiquitin-dependent protein catabolic process"/>
    <property type="evidence" value="ECO:0007669"/>
    <property type="project" value="InterPro"/>
</dbReference>
<evidence type="ECO:0000313" key="13">
    <source>
        <dbReference type="EMBL" id="KAH7351724.1"/>
    </source>
</evidence>
<organism evidence="13 14">
    <name type="scientific">Ceratopteris richardii</name>
    <name type="common">Triangle waterfern</name>
    <dbReference type="NCBI Taxonomy" id="49495"/>
    <lineage>
        <taxon>Eukaryota</taxon>
        <taxon>Viridiplantae</taxon>
        <taxon>Streptophyta</taxon>
        <taxon>Embryophyta</taxon>
        <taxon>Tracheophyta</taxon>
        <taxon>Polypodiopsida</taxon>
        <taxon>Polypodiidae</taxon>
        <taxon>Polypodiales</taxon>
        <taxon>Pteridineae</taxon>
        <taxon>Pteridaceae</taxon>
        <taxon>Parkerioideae</taxon>
        <taxon>Ceratopteris</taxon>
    </lineage>
</organism>
<gene>
    <name evidence="13" type="ORF">KP509_19G012100</name>
</gene>
<evidence type="ECO:0000256" key="1">
    <source>
        <dbReference type="ARBA" id="ARBA00000900"/>
    </source>
</evidence>
<dbReference type="PROSITE" id="PS50089">
    <property type="entry name" value="ZF_RING_2"/>
    <property type="match status" value="2"/>
</dbReference>
<evidence type="ECO:0000256" key="4">
    <source>
        <dbReference type="ARBA" id="ARBA00012483"/>
    </source>
</evidence>
<comment type="caution">
    <text evidence="13">The sequence shown here is derived from an EMBL/GenBank/DDBJ whole genome shotgun (WGS) entry which is preliminary data.</text>
</comment>
<accession>A0A8T2SLH0</accession>
<reference evidence="13" key="1">
    <citation type="submission" date="2021-08" db="EMBL/GenBank/DDBJ databases">
        <title>WGS assembly of Ceratopteris richardii.</title>
        <authorList>
            <person name="Marchant D.B."/>
            <person name="Chen G."/>
            <person name="Jenkins J."/>
            <person name="Shu S."/>
            <person name="Leebens-Mack J."/>
            <person name="Grimwood J."/>
            <person name="Schmutz J."/>
            <person name="Soltis P."/>
            <person name="Soltis D."/>
            <person name="Chen Z.-H."/>
        </authorList>
    </citation>
    <scope>NUCLEOTIDE SEQUENCE</scope>
    <source>
        <strain evidence="13">Whitten #5841</strain>
        <tissue evidence="13">Leaf</tissue>
    </source>
</reference>
<evidence type="ECO:0000256" key="9">
    <source>
        <dbReference type="ARBA" id="ARBA00022833"/>
    </source>
</evidence>
<evidence type="ECO:0000256" key="6">
    <source>
        <dbReference type="ARBA" id="ARBA00022723"/>
    </source>
</evidence>
<keyword evidence="7 11" id="KW-0863">Zinc-finger</keyword>
<keyword evidence="9" id="KW-0862">Zinc</keyword>
<evidence type="ECO:0000256" key="2">
    <source>
        <dbReference type="ARBA" id="ARBA00004308"/>
    </source>
</evidence>
<dbReference type="GO" id="GO:0005783">
    <property type="term" value="C:endoplasmic reticulum"/>
    <property type="evidence" value="ECO:0007669"/>
    <property type="project" value="InterPro"/>
</dbReference>
<evidence type="ECO:0000256" key="8">
    <source>
        <dbReference type="ARBA" id="ARBA00022786"/>
    </source>
</evidence>
<keyword evidence="14" id="KW-1185">Reference proteome</keyword>
<evidence type="ECO:0000259" key="12">
    <source>
        <dbReference type="PROSITE" id="PS50089"/>
    </source>
</evidence>
<dbReference type="InterPro" id="IPR018957">
    <property type="entry name" value="Znf_C3HC4_RING-type"/>
</dbReference>
<dbReference type="EMBL" id="CM035424">
    <property type="protein sequence ID" value="KAH7351724.1"/>
    <property type="molecule type" value="Genomic_DNA"/>
</dbReference>
<feature type="domain" description="RING-type" evidence="12">
    <location>
        <begin position="87"/>
        <end position="131"/>
    </location>
</feature>
<keyword evidence="6" id="KW-0479">Metal-binding</keyword>
<evidence type="ECO:0000256" key="7">
    <source>
        <dbReference type="ARBA" id="ARBA00022771"/>
    </source>
</evidence>
<evidence type="ECO:0000256" key="10">
    <source>
        <dbReference type="ARBA" id="ARBA00023136"/>
    </source>
</evidence>
<keyword evidence="5" id="KW-0808">Transferase</keyword>
<dbReference type="Gene3D" id="3.30.40.10">
    <property type="entry name" value="Zinc/RING finger domain, C3HC4 (zinc finger)"/>
    <property type="match status" value="2"/>
</dbReference>
<keyword evidence="8" id="KW-0833">Ubl conjugation pathway</keyword>
<dbReference type="InterPro" id="IPR013083">
    <property type="entry name" value="Znf_RING/FYVE/PHD"/>
</dbReference>
<dbReference type="SUPFAM" id="SSF57850">
    <property type="entry name" value="RING/U-box"/>
    <property type="match status" value="2"/>
</dbReference>
<dbReference type="InterPro" id="IPR017907">
    <property type="entry name" value="Znf_RING_CS"/>
</dbReference>
<comment type="pathway">
    <text evidence="3">Protein modification; protein ubiquitination.</text>
</comment>
<dbReference type="GO" id="GO:0008270">
    <property type="term" value="F:zinc ion binding"/>
    <property type="evidence" value="ECO:0007669"/>
    <property type="project" value="UniProtKB-KW"/>
</dbReference>
<evidence type="ECO:0000313" key="14">
    <source>
        <dbReference type="Proteomes" id="UP000825935"/>
    </source>
</evidence>
<dbReference type="InterPro" id="IPR027370">
    <property type="entry name" value="Znf-RING_euk"/>
</dbReference>